<feature type="domain" description="Lysidine-tRNA(Ile) synthetase C-terminal" evidence="9">
    <location>
        <begin position="376"/>
        <end position="448"/>
    </location>
</feature>
<dbReference type="AlphaFoldDB" id="A0A7C1JL61"/>
<dbReference type="EMBL" id="DSMV01000029">
    <property type="protein sequence ID" value="HDW51198.1"/>
    <property type="molecule type" value="Genomic_DNA"/>
</dbReference>
<dbReference type="Gene3D" id="3.40.50.620">
    <property type="entry name" value="HUPs"/>
    <property type="match status" value="1"/>
</dbReference>
<dbReference type="NCBIfam" id="TIGR02432">
    <property type="entry name" value="lysidine_TilS_N"/>
    <property type="match status" value="1"/>
</dbReference>
<feature type="binding site" evidence="8">
    <location>
        <begin position="22"/>
        <end position="27"/>
    </location>
    <ligand>
        <name>ATP</name>
        <dbReference type="ChEBI" id="CHEBI:30616"/>
    </ligand>
</feature>
<comment type="subcellular location">
    <subcellularLocation>
        <location evidence="1 8">Cytoplasm</location>
    </subcellularLocation>
</comment>
<dbReference type="NCBIfam" id="TIGR02433">
    <property type="entry name" value="lysidine_TilS_C"/>
    <property type="match status" value="1"/>
</dbReference>
<proteinExistence type="inferred from homology"/>
<evidence type="ECO:0000256" key="2">
    <source>
        <dbReference type="ARBA" id="ARBA00022490"/>
    </source>
</evidence>
<comment type="similarity">
    <text evidence="8">Belongs to the tRNA(Ile)-lysidine synthase family.</text>
</comment>
<gene>
    <name evidence="8 10" type="primary">tilS</name>
    <name evidence="10" type="ORF">ENQ35_00370</name>
</gene>
<evidence type="ECO:0000256" key="1">
    <source>
        <dbReference type="ARBA" id="ARBA00004496"/>
    </source>
</evidence>
<keyword evidence="4 8" id="KW-0819">tRNA processing</keyword>
<dbReference type="Pfam" id="PF11734">
    <property type="entry name" value="TilS_C"/>
    <property type="match status" value="1"/>
</dbReference>
<comment type="caution">
    <text evidence="10">The sequence shown here is derived from an EMBL/GenBank/DDBJ whole genome shotgun (WGS) entry which is preliminary data.</text>
</comment>
<dbReference type="PANTHER" id="PTHR43033">
    <property type="entry name" value="TRNA(ILE)-LYSIDINE SYNTHASE-RELATED"/>
    <property type="match status" value="1"/>
</dbReference>
<dbReference type="GO" id="GO:0006400">
    <property type="term" value="P:tRNA modification"/>
    <property type="evidence" value="ECO:0007669"/>
    <property type="project" value="UniProtKB-UniRule"/>
</dbReference>
<sequence>MRETIRRFGMLVSGDVVVVGVSGGPDSVALLDLLFRLRGEFGLKLHVAHLNHCLRPEAREEAEFVREMASAYGLPVTVEAVDVSGYARERRLSVEVAARELRYAFFARVLGAASATKVALGHQANDQAETILMNLIRGTGLAGLKGIPPVRGPYVRPLIETSRGAIEAYCVLRGLKTCRDPSNVALIYRRNRLRYELLPLLEREYNPEIISALGRLAAIVREEEEFLAEEAAKVYSRLRRASEEGVSLDGDALGFLPRAIQRRVVRLAYREVAGTFYDLDFAHTEAVLALLGGGAGRILTLPQGVKAIRLPAGLLLRAGEMPVVPEFCYPLSVPGETFVKELGVTVKATFALPLRDPVASAPGEAWLDYERVVPPLLVRRRRPGDLFHPLGYPAPVRLKNFFINQKIPRYLRERIPLVVDAVGILWVAGVRPAERARVTAATKRCLHLRLISSEKSELPEL</sequence>
<evidence type="ECO:0000256" key="8">
    <source>
        <dbReference type="HAMAP-Rule" id="MF_01161"/>
    </source>
</evidence>
<organism evidence="10">
    <name type="scientific">Ammonifex degensii</name>
    <dbReference type="NCBI Taxonomy" id="42838"/>
    <lineage>
        <taxon>Bacteria</taxon>
        <taxon>Bacillati</taxon>
        <taxon>Bacillota</taxon>
        <taxon>Clostridia</taxon>
        <taxon>Thermoanaerobacterales</taxon>
        <taxon>Thermoanaerobacteraceae</taxon>
        <taxon>Ammonifex</taxon>
    </lineage>
</organism>
<dbReference type="SMART" id="SM00977">
    <property type="entry name" value="TilS_C"/>
    <property type="match status" value="1"/>
</dbReference>
<comment type="function">
    <text evidence="8">Ligates lysine onto the cytidine present at position 34 of the AUA codon-specific tRNA(Ile) that contains the anticodon CAU, in an ATP-dependent manner. Cytidine is converted to lysidine, thus changing the amino acid specificity of the tRNA from methionine to isoleucine.</text>
</comment>
<dbReference type="InterPro" id="IPR014729">
    <property type="entry name" value="Rossmann-like_a/b/a_fold"/>
</dbReference>
<keyword evidence="5 8" id="KW-0547">Nucleotide-binding</keyword>
<dbReference type="Gene3D" id="1.20.59.20">
    <property type="match status" value="1"/>
</dbReference>
<dbReference type="InterPro" id="IPR012796">
    <property type="entry name" value="Lysidine-tRNA-synth_C"/>
</dbReference>
<dbReference type="InterPro" id="IPR011063">
    <property type="entry name" value="TilS/TtcA_N"/>
</dbReference>
<dbReference type="CDD" id="cd01992">
    <property type="entry name" value="TilS_N"/>
    <property type="match status" value="1"/>
</dbReference>
<evidence type="ECO:0000256" key="5">
    <source>
        <dbReference type="ARBA" id="ARBA00022741"/>
    </source>
</evidence>
<accession>A0A7C1JL61</accession>
<reference evidence="10" key="1">
    <citation type="journal article" date="2020" name="mSystems">
        <title>Genome- and Community-Level Interaction Insights into Carbon Utilization and Element Cycling Functions of Hydrothermarchaeota in Hydrothermal Sediment.</title>
        <authorList>
            <person name="Zhou Z."/>
            <person name="Liu Y."/>
            <person name="Xu W."/>
            <person name="Pan J."/>
            <person name="Luo Z.H."/>
            <person name="Li M."/>
        </authorList>
    </citation>
    <scope>NUCLEOTIDE SEQUENCE [LARGE SCALE GENOMIC DNA]</scope>
    <source>
        <strain evidence="10">SpSt-301</strain>
    </source>
</reference>
<comment type="catalytic activity">
    <reaction evidence="7 8">
        <text>cytidine(34) in tRNA(Ile2) + L-lysine + ATP = lysidine(34) in tRNA(Ile2) + AMP + diphosphate + H(+)</text>
        <dbReference type="Rhea" id="RHEA:43744"/>
        <dbReference type="Rhea" id="RHEA-COMP:10625"/>
        <dbReference type="Rhea" id="RHEA-COMP:10670"/>
        <dbReference type="ChEBI" id="CHEBI:15378"/>
        <dbReference type="ChEBI" id="CHEBI:30616"/>
        <dbReference type="ChEBI" id="CHEBI:32551"/>
        <dbReference type="ChEBI" id="CHEBI:33019"/>
        <dbReference type="ChEBI" id="CHEBI:82748"/>
        <dbReference type="ChEBI" id="CHEBI:83665"/>
        <dbReference type="ChEBI" id="CHEBI:456215"/>
        <dbReference type="EC" id="6.3.4.19"/>
    </reaction>
</comment>
<evidence type="ECO:0000313" key="10">
    <source>
        <dbReference type="EMBL" id="HDW51198.1"/>
    </source>
</evidence>
<dbReference type="GO" id="GO:0005524">
    <property type="term" value="F:ATP binding"/>
    <property type="evidence" value="ECO:0007669"/>
    <property type="project" value="UniProtKB-UniRule"/>
</dbReference>
<dbReference type="EC" id="6.3.4.19" evidence="8"/>
<dbReference type="GO" id="GO:0005737">
    <property type="term" value="C:cytoplasm"/>
    <property type="evidence" value="ECO:0007669"/>
    <property type="project" value="UniProtKB-SubCell"/>
</dbReference>
<dbReference type="SUPFAM" id="SSF82829">
    <property type="entry name" value="MesJ substrate recognition domain-like"/>
    <property type="match status" value="1"/>
</dbReference>
<name>A0A7C1JL61_9THEO</name>
<comment type="domain">
    <text evidence="8">The N-terminal region contains the highly conserved SGGXDS motif, predicted to be a P-loop motif involved in ATP binding.</text>
</comment>
<evidence type="ECO:0000259" key="9">
    <source>
        <dbReference type="SMART" id="SM00977"/>
    </source>
</evidence>
<evidence type="ECO:0000256" key="4">
    <source>
        <dbReference type="ARBA" id="ARBA00022694"/>
    </source>
</evidence>
<dbReference type="PANTHER" id="PTHR43033:SF1">
    <property type="entry name" value="TRNA(ILE)-LYSIDINE SYNTHASE-RELATED"/>
    <property type="match status" value="1"/>
</dbReference>
<evidence type="ECO:0000256" key="3">
    <source>
        <dbReference type="ARBA" id="ARBA00022598"/>
    </source>
</evidence>
<keyword evidence="6 8" id="KW-0067">ATP-binding</keyword>
<evidence type="ECO:0000256" key="7">
    <source>
        <dbReference type="ARBA" id="ARBA00048539"/>
    </source>
</evidence>
<keyword evidence="2 8" id="KW-0963">Cytoplasm</keyword>
<dbReference type="InterPro" id="IPR012795">
    <property type="entry name" value="tRNA_Ile_lys_synt_N"/>
</dbReference>
<keyword evidence="3 8" id="KW-0436">Ligase</keyword>
<evidence type="ECO:0000256" key="6">
    <source>
        <dbReference type="ARBA" id="ARBA00022840"/>
    </source>
</evidence>
<dbReference type="InterPro" id="IPR012094">
    <property type="entry name" value="tRNA_Ile_lys_synt"/>
</dbReference>
<dbReference type="Pfam" id="PF01171">
    <property type="entry name" value="ATP_bind_3"/>
    <property type="match status" value="1"/>
</dbReference>
<dbReference type="SUPFAM" id="SSF56037">
    <property type="entry name" value="PheT/TilS domain"/>
    <property type="match status" value="1"/>
</dbReference>
<dbReference type="HAMAP" id="MF_01161">
    <property type="entry name" value="tRNA_Ile_lys_synt"/>
    <property type="match status" value="1"/>
</dbReference>
<protein>
    <recommendedName>
        <fullName evidence="8">tRNA(Ile)-lysidine synthase</fullName>
        <ecNumber evidence="8">6.3.4.19</ecNumber>
    </recommendedName>
    <alternativeName>
        <fullName evidence="8">tRNA(Ile)-2-lysyl-cytidine synthase</fullName>
    </alternativeName>
    <alternativeName>
        <fullName evidence="8">tRNA(Ile)-lysidine synthetase</fullName>
    </alternativeName>
</protein>
<dbReference type="SUPFAM" id="SSF52402">
    <property type="entry name" value="Adenine nucleotide alpha hydrolases-like"/>
    <property type="match status" value="1"/>
</dbReference>
<dbReference type="GO" id="GO:0032267">
    <property type="term" value="F:tRNA(Ile)-lysidine synthase activity"/>
    <property type="evidence" value="ECO:0007669"/>
    <property type="project" value="UniProtKB-EC"/>
</dbReference>